<dbReference type="EMBL" id="ML119647">
    <property type="protein sequence ID" value="RPA87316.1"/>
    <property type="molecule type" value="Genomic_DNA"/>
</dbReference>
<name>A0A3N4INL4_ASCIM</name>
<feature type="transmembrane region" description="Helical" evidence="2">
    <location>
        <begin position="282"/>
        <end position="304"/>
    </location>
</feature>
<keyword evidence="2" id="KW-0472">Membrane</keyword>
<keyword evidence="3" id="KW-0732">Signal</keyword>
<dbReference type="STRING" id="1160509.A0A3N4INL4"/>
<keyword evidence="2" id="KW-1133">Transmembrane helix</keyword>
<organism evidence="4 5">
    <name type="scientific">Ascobolus immersus RN42</name>
    <dbReference type="NCBI Taxonomy" id="1160509"/>
    <lineage>
        <taxon>Eukaryota</taxon>
        <taxon>Fungi</taxon>
        <taxon>Dikarya</taxon>
        <taxon>Ascomycota</taxon>
        <taxon>Pezizomycotina</taxon>
        <taxon>Pezizomycetes</taxon>
        <taxon>Pezizales</taxon>
        <taxon>Ascobolaceae</taxon>
        <taxon>Ascobolus</taxon>
    </lineage>
</organism>
<evidence type="ECO:0000256" key="2">
    <source>
        <dbReference type="SAM" id="Phobius"/>
    </source>
</evidence>
<evidence type="ECO:0000256" key="1">
    <source>
        <dbReference type="SAM" id="MobiDB-lite"/>
    </source>
</evidence>
<gene>
    <name evidence="4" type="ORF">BJ508DRAFT_410826</name>
</gene>
<feature type="region of interest" description="Disordered" evidence="1">
    <location>
        <begin position="311"/>
        <end position="498"/>
    </location>
</feature>
<feature type="compositionally biased region" description="Polar residues" evidence="1">
    <location>
        <begin position="434"/>
        <end position="450"/>
    </location>
</feature>
<evidence type="ECO:0000313" key="4">
    <source>
        <dbReference type="EMBL" id="RPA87316.1"/>
    </source>
</evidence>
<feature type="compositionally biased region" description="Low complexity" evidence="1">
    <location>
        <begin position="423"/>
        <end position="433"/>
    </location>
</feature>
<keyword evidence="5" id="KW-1185">Reference proteome</keyword>
<evidence type="ECO:0000256" key="3">
    <source>
        <dbReference type="SAM" id="SignalP"/>
    </source>
</evidence>
<sequence length="498" mass="52379">MRLSRAAVLVALASTSTAGILPAPTGTPGAVDAATPVHTPTETTPTAYPFISEAKPANNDNIVEQDHQFVKLCGIRYARCGDSSCCHRGAACVKENGKSLCVRHDFLRLAKKGRIFDKRIASEYDYSSFFSSISAIDGIDYSGDTPVYRNPYSSYSSIDFRALSSSIMAEYSSALAGYITDYYDSYSSYSSYSTFDTDSYITSMLSSIYANPVFSSILNSAYGNNNYNNDFLTSLSSAFSVDAASATGSLGRSSPTGGSNSTGASSGGSSSNGGSSGISKTAIIGIIVAVLLVVLIALIGWCLWRRNKKKKSSEKVEPPMPPPGPQVPVSEGPRPDAGPIPGKGFYSPGVGQTPSQPPQSPPPSHSSPPPAYPVDTMELPGGTALAPHSTVHVPSRQPTPTPPIHGVHETEARPWSVPPPAPSTVSTTPSGTGLTNASTVTSLSSPNGGQPLSPGQAMYGQVHEAGGVERQPQRERPMQAPYDFEPQGPVYELGNQRY</sequence>
<dbReference type="AlphaFoldDB" id="A0A3N4INL4"/>
<feature type="compositionally biased region" description="Low complexity" evidence="1">
    <location>
        <begin position="251"/>
        <end position="269"/>
    </location>
</feature>
<evidence type="ECO:0000313" key="5">
    <source>
        <dbReference type="Proteomes" id="UP000275078"/>
    </source>
</evidence>
<feature type="signal peptide" evidence="3">
    <location>
        <begin position="1"/>
        <end position="18"/>
    </location>
</feature>
<proteinExistence type="predicted"/>
<keyword evidence="2" id="KW-0812">Transmembrane</keyword>
<feature type="compositionally biased region" description="Pro residues" evidence="1">
    <location>
        <begin position="355"/>
        <end position="372"/>
    </location>
</feature>
<protein>
    <submittedName>
        <fullName evidence="4">Uncharacterized protein</fullName>
    </submittedName>
</protein>
<feature type="region of interest" description="Disordered" evidence="1">
    <location>
        <begin position="248"/>
        <end position="274"/>
    </location>
</feature>
<reference evidence="4 5" key="1">
    <citation type="journal article" date="2018" name="Nat. Ecol. Evol.">
        <title>Pezizomycetes genomes reveal the molecular basis of ectomycorrhizal truffle lifestyle.</title>
        <authorList>
            <person name="Murat C."/>
            <person name="Payen T."/>
            <person name="Noel B."/>
            <person name="Kuo A."/>
            <person name="Morin E."/>
            <person name="Chen J."/>
            <person name="Kohler A."/>
            <person name="Krizsan K."/>
            <person name="Balestrini R."/>
            <person name="Da Silva C."/>
            <person name="Montanini B."/>
            <person name="Hainaut M."/>
            <person name="Levati E."/>
            <person name="Barry K.W."/>
            <person name="Belfiori B."/>
            <person name="Cichocki N."/>
            <person name="Clum A."/>
            <person name="Dockter R.B."/>
            <person name="Fauchery L."/>
            <person name="Guy J."/>
            <person name="Iotti M."/>
            <person name="Le Tacon F."/>
            <person name="Lindquist E.A."/>
            <person name="Lipzen A."/>
            <person name="Malagnac F."/>
            <person name="Mello A."/>
            <person name="Molinier V."/>
            <person name="Miyauchi S."/>
            <person name="Poulain J."/>
            <person name="Riccioni C."/>
            <person name="Rubini A."/>
            <person name="Sitrit Y."/>
            <person name="Splivallo R."/>
            <person name="Traeger S."/>
            <person name="Wang M."/>
            <person name="Zifcakova L."/>
            <person name="Wipf D."/>
            <person name="Zambonelli A."/>
            <person name="Paolocci F."/>
            <person name="Nowrousian M."/>
            <person name="Ottonello S."/>
            <person name="Baldrian P."/>
            <person name="Spatafora J.W."/>
            <person name="Henrissat B."/>
            <person name="Nagy L.G."/>
            <person name="Aury J.M."/>
            <person name="Wincker P."/>
            <person name="Grigoriev I.V."/>
            <person name="Bonfante P."/>
            <person name="Martin F.M."/>
        </authorList>
    </citation>
    <scope>NUCLEOTIDE SEQUENCE [LARGE SCALE GENOMIC DNA]</scope>
    <source>
        <strain evidence="4 5">RN42</strain>
    </source>
</reference>
<dbReference type="Proteomes" id="UP000275078">
    <property type="component" value="Unassembled WGS sequence"/>
</dbReference>
<feature type="chain" id="PRO_5018069063" evidence="3">
    <location>
        <begin position="19"/>
        <end position="498"/>
    </location>
</feature>
<accession>A0A3N4INL4</accession>